<evidence type="ECO:0000259" key="5">
    <source>
        <dbReference type="Pfam" id="PF25954"/>
    </source>
</evidence>
<dbReference type="Gene3D" id="2.40.50.100">
    <property type="match status" value="1"/>
</dbReference>
<dbReference type="Pfam" id="PF25917">
    <property type="entry name" value="BSH_RND"/>
    <property type="match status" value="1"/>
</dbReference>
<organism evidence="7 8">
    <name type="scientific">Inquilinus limosus</name>
    <dbReference type="NCBI Taxonomy" id="171674"/>
    <lineage>
        <taxon>Bacteria</taxon>
        <taxon>Pseudomonadati</taxon>
        <taxon>Pseudomonadota</taxon>
        <taxon>Alphaproteobacteria</taxon>
        <taxon>Rhodospirillales</taxon>
        <taxon>Rhodospirillaceae</taxon>
        <taxon>Inquilinus</taxon>
    </lineage>
</organism>
<dbReference type="GO" id="GO:0015562">
    <property type="term" value="F:efflux transmembrane transporter activity"/>
    <property type="evidence" value="ECO:0007669"/>
    <property type="project" value="TreeGrafter"/>
</dbReference>
<dbReference type="Gene3D" id="2.40.30.170">
    <property type="match status" value="1"/>
</dbReference>
<reference evidence="8" key="1">
    <citation type="submission" date="2017-05" db="EMBL/GenBank/DDBJ databases">
        <authorList>
            <person name="Macchi M."/>
            <person name="Festa S."/>
            <person name="Coppotelli B.M."/>
            <person name="Morelli I.S."/>
        </authorList>
    </citation>
    <scope>NUCLEOTIDE SEQUENCE [LARGE SCALE GENOMIC DNA]</scope>
    <source>
        <strain evidence="8">I</strain>
    </source>
</reference>
<keyword evidence="3" id="KW-0732">Signal</keyword>
<evidence type="ECO:0000256" key="1">
    <source>
        <dbReference type="ARBA" id="ARBA00009477"/>
    </source>
</evidence>
<dbReference type="Gene3D" id="2.40.420.20">
    <property type="match status" value="1"/>
</dbReference>
<dbReference type="SUPFAM" id="SSF111369">
    <property type="entry name" value="HlyD-like secretion proteins"/>
    <property type="match status" value="1"/>
</dbReference>
<sequence length="358" mass="37518">MRAWKQLVAVGLLAAAAAGVWRYAPFQADGATGPHGGPVAVPVILAPVRTGTVTEAMDAVGTTRAREAVTITAKTTGIVDKIEFEDGQTVAAGAPIIRLDSAELEATVASAEAELRNARQSLDRGEILSKSRAVAQAQIDTLRADMEVKTATLAAQKARLAERVIVAPFAGTLGIRQVSPGALVSPGTAIVTLDDLSRVKVDFNLPEVLLPRLAPGVALEVRSDAYPDRAFSATVTSVDTRIDPATRSVTTVAEVDNREGLLRPGMFMTVRVQLSTDPAALLVAEQALVPQGSRQFVYLVVDGRAVRREVTLGTRLRGEVQILSGLAVGDAVVVEGTQRLRDGLPVKVQEAGTAPAAS</sequence>
<feature type="domain" description="YknX-like C-terminal permuted SH3-like" evidence="6">
    <location>
        <begin position="284"/>
        <end position="348"/>
    </location>
</feature>
<gene>
    <name evidence="7" type="ORF">BWR60_09800</name>
</gene>
<dbReference type="OrthoDB" id="9806939at2"/>
<proteinExistence type="inferred from homology"/>
<dbReference type="FunFam" id="2.40.30.170:FF:000010">
    <property type="entry name" value="Efflux RND transporter periplasmic adaptor subunit"/>
    <property type="match status" value="1"/>
</dbReference>
<evidence type="ECO:0000256" key="3">
    <source>
        <dbReference type="SAM" id="SignalP"/>
    </source>
</evidence>
<dbReference type="Proteomes" id="UP000196655">
    <property type="component" value="Unassembled WGS sequence"/>
</dbReference>
<dbReference type="PANTHER" id="PTHR30469">
    <property type="entry name" value="MULTIDRUG RESISTANCE PROTEIN MDTA"/>
    <property type="match status" value="1"/>
</dbReference>
<dbReference type="AlphaFoldDB" id="A0A211ZPS6"/>
<accession>A0A211ZPS6</accession>
<feature type="chain" id="PRO_5013007518" description="Efflux transporter periplasmic adaptor subunit" evidence="3">
    <location>
        <begin position="24"/>
        <end position="358"/>
    </location>
</feature>
<dbReference type="PANTHER" id="PTHR30469:SF11">
    <property type="entry name" value="BLL4320 PROTEIN"/>
    <property type="match status" value="1"/>
</dbReference>
<evidence type="ECO:0000259" key="4">
    <source>
        <dbReference type="Pfam" id="PF25917"/>
    </source>
</evidence>
<keyword evidence="8" id="KW-1185">Reference proteome</keyword>
<evidence type="ECO:0000313" key="8">
    <source>
        <dbReference type="Proteomes" id="UP000196655"/>
    </source>
</evidence>
<dbReference type="STRING" id="1122125.GCA_000423185_01210"/>
<comment type="caution">
    <text evidence="7">The sequence shown here is derived from an EMBL/GenBank/DDBJ whole genome shotgun (WGS) entry which is preliminary data.</text>
</comment>
<dbReference type="GO" id="GO:1990281">
    <property type="term" value="C:efflux pump complex"/>
    <property type="evidence" value="ECO:0007669"/>
    <property type="project" value="TreeGrafter"/>
</dbReference>
<feature type="signal peptide" evidence="3">
    <location>
        <begin position="1"/>
        <end position="23"/>
    </location>
</feature>
<dbReference type="InterPro" id="IPR006143">
    <property type="entry name" value="RND_pump_MFP"/>
</dbReference>
<dbReference type="InterPro" id="IPR058792">
    <property type="entry name" value="Beta-barrel_RND_2"/>
</dbReference>
<evidence type="ECO:0000313" key="7">
    <source>
        <dbReference type="EMBL" id="OWJ67282.1"/>
    </source>
</evidence>
<evidence type="ECO:0008006" key="9">
    <source>
        <dbReference type="Google" id="ProtNLM"/>
    </source>
</evidence>
<evidence type="ECO:0000259" key="6">
    <source>
        <dbReference type="Pfam" id="PF25989"/>
    </source>
</evidence>
<feature type="domain" description="CusB-like beta-barrel" evidence="5">
    <location>
        <begin position="201"/>
        <end position="273"/>
    </location>
</feature>
<name>A0A211ZPS6_9PROT</name>
<dbReference type="InterPro" id="IPR058625">
    <property type="entry name" value="MdtA-like_BSH"/>
</dbReference>
<dbReference type="EMBL" id="NHON01000014">
    <property type="protein sequence ID" value="OWJ67282.1"/>
    <property type="molecule type" value="Genomic_DNA"/>
</dbReference>
<dbReference type="Gene3D" id="1.10.287.470">
    <property type="entry name" value="Helix hairpin bin"/>
    <property type="match status" value="1"/>
</dbReference>
<dbReference type="Pfam" id="PF25954">
    <property type="entry name" value="Beta-barrel_RND_2"/>
    <property type="match status" value="1"/>
</dbReference>
<keyword evidence="2" id="KW-0175">Coiled coil</keyword>
<dbReference type="NCBIfam" id="TIGR01730">
    <property type="entry name" value="RND_mfp"/>
    <property type="match status" value="1"/>
</dbReference>
<dbReference type="Pfam" id="PF25989">
    <property type="entry name" value="YknX_C"/>
    <property type="match status" value="1"/>
</dbReference>
<evidence type="ECO:0000256" key="2">
    <source>
        <dbReference type="SAM" id="Coils"/>
    </source>
</evidence>
<feature type="coiled-coil region" evidence="2">
    <location>
        <begin position="101"/>
        <end position="128"/>
    </location>
</feature>
<protein>
    <recommendedName>
        <fullName evidence="9">Efflux transporter periplasmic adaptor subunit</fullName>
    </recommendedName>
</protein>
<feature type="domain" description="Multidrug resistance protein MdtA-like barrel-sandwich hybrid" evidence="4">
    <location>
        <begin position="68"/>
        <end position="189"/>
    </location>
</feature>
<dbReference type="InterPro" id="IPR058637">
    <property type="entry name" value="YknX-like_C"/>
</dbReference>
<comment type="similarity">
    <text evidence="1">Belongs to the membrane fusion protein (MFP) (TC 8.A.1) family.</text>
</comment>